<evidence type="ECO:0000259" key="3">
    <source>
        <dbReference type="SMART" id="SM00460"/>
    </source>
</evidence>
<dbReference type="Pfam" id="PF11992">
    <property type="entry name" value="TgpA_N"/>
    <property type="match status" value="1"/>
</dbReference>
<dbReference type="SUPFAM" id="SSF54001">
    <property type="entry name" value="Cysteine proteinases"/>
    <property type="match status" value="1"/>
</dbReference>
<dbReference type="Gene3D" id="3.10.620.30">
    <property type="match status" value="1"/>
</dbReference>
<gene>
    <name evidence="4" type="ORF">KEC56_04260</name>
</gene>
<name>A0A9X1RZG7_9MICO</name>
<dbReference type="Proteomes" id="UP001139289">
    <property type="component" value="Unassembled WGS sequence"/>
</dbReference>
<dbReference type="Pfam" id="PF01841">
    <property type="entry name" value="Transglut_core"/>
    <property type="match status" value="1"/>
</dbReference>
<feature type="transmembrane region" description="Helical" evidence="2">
    <location>
        <begin position="182"/>
        <end position="199"/>
    </location>
</feature>
<evidence type="ECO:0000256" key="2">
    <source>
        <dbReference type="SAM" id="Phobius"/>
    </source>
</evidence>
<dbReference type="InterPro" id="IPR038765">
    <property type="entry name" value="Papain-like_cys_pep_sf"/>
</dbReference>
<evidence type="ECO:0000256" key="1">
    <source>
        <dbReference type="SAM" id="MobiDB-lite"/>
    </source>
</evidence>
<comment type="caution">
    <text evidence="4">The sequence shown here is derived from an EMBL/GenBank/DDBJ whole genome shotgun (WGS) entry which is preliminary data.</text>
</comment>
<keyword evidence="2" id="KW-0472">Membrane</keyword>
<dbReference type="RefSeq" id="WP_227529947.1">
    <property type="nucleotide sequence ID" value="NZ_JAGTTM010000001.1"/>
</dbReference>
<feature type="transmembrane region" description="Helical" evidence="2">
    <location>
        <begin position="159"/>
        <end position="176"/>
    </location>
</feature>
<feature type="compositionally biased region" description="Pro residues" evidence="1">
    <location>
        <begin position="585"/>
        <end position="601"/>
    </location>
</feature>
<dbReference type="EMBL" id="JAGTTM010000001">
    <property type="protein sequence ID" value="MCC2028739.1"/>
    <property type="molecule type" value="Genomic_DNA"/>
</dbReference>
<reference evidence="4" key="1">
    <citation type="submission" date="2021-04" db="EMBL/GenBank/DDBJ databases">
        <title>Microbacterium tenobrionis sp. nov. and Microbacterium allomyrinae sp. nov., isolated from larvae of Tenobrio molitor and Allomyrina dichotoma, respectively.</title>
        <authorList>
            <person name="Lee S.D."/>
        </authorList>
    </citation>
    <scope>NUCLEOTIDE SEQUENCE</scope>
    <source>
        <strain evidence="4">YMB-B2</strain>
    </source>
</reference>
<feature type="transmembrane region" description="Helical" evidence="2">
    <location>
        <begin position="70"/>
        <end position="90"/>
    </location>
</feature>
<keyword evidence="2" id="KW-0812">Transmembrane</keyword>
<feature type="transmembrane region" description="Helical" evidence="2">
    <location>
        <begin position="133"/>
        <end position="152"/>
    </location>
</feature>
<feature type="transmembrane region" description="Helical" evidence="2">
    <location>
        <begin position="18"/>
        <end position="38"/>
    </location>
</feature>
<keyword evidence="5" id="KW-1185">Reference proteome</keyword>
<evidence type="ECO:0000313" key="4">
    <source>
        <dbReference type="EMBL" id="MCC2028739.1"/>
    </source>
</evidence>
<feature type="transmembrane region" description="Helical" evidence="2">
    <location>
        <begin position="44"/>
        <end position="63"/>
    </location>
</feature>
<accession>A0A9X1RZG7</accession>
<dbReference type="PANTHER" id="PTHR42736:SF1">
    <property type="entry name" value="PROTEIN-GLUTAMINE GAMMA-GLUTAMYLTRANSFERASE"/>
    <property type="match status" value="1"/>
</dbReference>
<evidence type="ECO:0000313" key="5">
    <source>
        <dbReference type="Proteomes" id="UP001139289"/>
    </source>
</evidence>
<proteinExistence type="predicted"/>
<feature type="region of interest" description="Disordered" evidence="1">
    <location>
        <begin position="558"/>
        <end position="606"/>
    </location>
</feature>
<keyword evidence="2" id="KW-1133">Transmembrane helix</keyword>
<dbReference type="AlphaFoldDB" id="A0A9X1RZG7"/>
<dbReference type="InterPro" id="IPR021878">
    <property type="entry name" value="TgpA_N"/>
</dbReference>
<feature type="transmembrane region" description="Helical" evidence="2">
    <location>
        <begin position="228"/>
        <end position="248"/>
    </location>
</feature>
<dbReference type="SMART" id="SM00460">
    <property type="entry name" value="TGc"/>
    <property type="match status" value="1"/>
</dbReference>
<feature type="region of interest" description="Disordered" evidence="1">
    <location>
        <begin position="776"/>
        <end position="799"/>
    </location>
</feature>
<protein>
    <submittedName>
        <fullName evidence="4">Transglutaminase domain-containing protein</fullName>
    </submittedName>
</protein>
<sequence>MSAPAPSASIRELPLRRWCLDIAAVLVLLGAAAVGFWPSFAGPSFLGAAIGGAVIGIAIAVVAAWRRWGILIITGLTVAAYFVFGGALALPHTAILGFIPSLETLKQLASGVVTSWKQLLTTVAPVSGADGHFIVPFLLLLVTAVLTASLALRLTQPAWALIPAGVLLATVIALGTPEPATPLIQGAVFAVVSIAWLAVRQIWMPQNAAVSVSEIDPARANHMRMRRIIAGGIVLAVATGAGVATSAFTAPGEVRHVLRDTIIPPFNIRDYPSALQSFRGIVRDDKDSTLFTVQGLPEGARIRLAGMDEFDGQVINVVDGGPGTSSAFAPIRSNMSPDAEGLPVTMQVDIGDYTGVWVPQAGLVSEIRFAGADADELRRGTYYSNGSATAVATTGLHKGDSYTVQTTIPAEVTDKQLGDAEFGNVRMPKNKNVPEELTTLAGEIVAEAETPAEQAQALADYLSEEGFFSHGLEGEVLSRAGHTAERISTLIGGDQMVGDDEQYSVAMALLAGELGIPARVVMGFYPDEQDEGASSFVANGDNLHAWVEVNFDGFGWVPFDPTPPEDQVPNDQNTKPRADPKPQVLQPPPPPQEPVDLPPTLPDDREAEDESLNIAGIILAILAIGGISLAVIALLMSPFIVIGAWKASRRRARRSADRTADRIAGGWDELTDRAVDYGARLTPGATRGEEAVLVSDALAVPTVTALADRADAEVFGPHDPSQDDVDAFWKEVDGIVVGLGAEAGFWKRMKARLSLRSLLGGSAIQSGLQGLKDAATARIRREPGTIDNSTTEASESETS</sequence>
<dbReference type="InterPro" id="IPR052901">
    <property type="entry name" value="Bact_TGase-like"/>
</dbReference>
<dbReference type="InterPro" id="IPR002931">
    <property type="entry name" value="Transglutaminase-like"/>
</dbReference>
<organism evidence="4 5">
    <name type="scientific">Microbacterium tenebrionis</name>
    <dbReference type="NCBI Taxonomy" id="2830665"/>
    <lineage>
        <taxon>Bacteria</taxon>
        <taxon>Bacillati</taxon>
        <taxon>Actinomycetota</taxon>
        <taxon>Actinomycetes</taxon>
        <taxon>Micrococcales</taxon>
        <taxon>Microbacteriaceae</taxon>
        <taxon>Microbacterium</taxon>
    </lineage>
</organism>
<feature type="transmembrane region" description="Helical" evidence="2">
    <location>
        <begin position="614"/>
        <end position="645"/>
    </location>
</feature>
<dbReference type="PANTHER" id="PTHR42736">
    <property type="entry name" value="PROTEIN-GLUTAMINE GAMMA-GLUTAMYLTRANSFERASE"/>
    <property type="match status" value="1"/>
</dbReference>
<feature type="domain" description="Transglutaminase-like" evidence="3">
    <location>
        <begin position="492"/>
        <end position="563"/>
    </location>
</feature>